<dbReference type="FunFam" id="1.10.1030.10:FF:000001">
    <property type="entry name" value="Carbamoyl-phosphate synthase large chain"/>
    <property type="match status" value="1"/>
</dbReference>
<dbReference type="GO" id="GO:0004359">
    <property type="term" value="F:glutaminase activity"/>
    <property type="evidence" value="ECO:0007669"/>
    <property type="project" value="UniProtKB-EC"/>
</dbReference>
<evidence type="ECO:0000256" key="2">
    <source>
        <dbReference type="ARBA" id="ARBA00004812"/>
    </source>
</evidence>
<dbReference type="Gene3D" id="1.10.1030.10">
    <property type="entry name" value="Carbamoyl-phosphate synthetase, large subunit oligomerisation domain"/>
    <property type="match status" value="1"/>
</dbReference>
<dbReference type="GO" id="GO:0006541">
    <property type="term" value="P:glutamine metabolic process"/>
    <property type="evidence" value="ECO:0007669"/>
    <property type="project" value="TreeGrafter"/>
</dbReference>
<dbReference type="InterPro" id="IPR036480">
    <property type="entry name" value="CarbP_synth_ssu_N_sf"/>
</dbReference>
<keyword evidence="13" id="KW-0665">Pyrimidine biosynthesis</keyword>
<dbReference type="InterPro" id="IPR016185">
    <property type="entry name" value="PreATP-grasp_dom_sf"/>
</dbReference>
<dbReference type="FunFam" id="3.40.50.20:FF:000012">
    <property type="entry name" value="Carbamoyl-phosphate synthase 1, mitochondrial"/>
    <property type="match status" value="1"/>
</dbReference>
<evidence type="ECO:0000256" key="21">
    <source>
        <dbReference type="ARBA" id="ARBA00048816"/>
    </source>
</evidence>
<dbReference type="InterPro" id="IPR011059">
    <property type="entry name" value="Metal-dep_hydrolase_composite"/>
</dbReference>
<dbReference type="InterPro" id="IPR006130">
    <property type="entry name" value="Asp/Orn_carbamoylTrfase"/>
</dbReference>
<dbReference type="FunFam" id="3.30.1490.20:FF:000001">
    <property type="entry name" value="Carbamoyl-phosphate synthase large chain"/>
    <property type="match status" value="1"/>
</dbReference>
<dbReference type="Gene3D" id="3.50.30.20">
    <property type="entry name" value="Carbamoyl-phosphate synthase small subunit, N-terminal domain"/>
    <property type="match status" value="1"/>
</dbReference>
<dbReference type="GO" id="GO:0006207">
    <property type="term" value="P:'de novo' pyrimidine nucleobase biosynthetic process"/>
    <property type="evidence" value="ECO:0007669"/>
    <property type="project" value="InterPro"/>
</dbReference>
<evidence type="ECO:0000256" key="6">
    <source>
        <dbReference type="ARBA" id="ARBA00022598"/>
    </source>
</evidence>
<feature type="domain" description="ATP-grasp" evidence="26">
    <location>
        <begin position="901"/>
        <end position="1092"/>
    </location>
</feature>
<evidence type="ECO:0000256" key="20">
    <source>
        <dbReference type="ARBA" id="ARBA00048492"/>
    </source>
</evidence>
<proteinExistence type="inferred from homology"/>
<dbReference type="SUPFAM" id="SSF52440">
    <property type="entry name" value="PreATP-grasp domain"/>
    <property type="match status" value="2"/>
</dbReference>
<dbReference type="SUPFAM" id="SSF53671">
    <property type="entry name" value="Aspartate/ornithine carbamoyltransferase"/>
    <property type="match status" value="1"/>
</dbReference>
<evidence type="ECO:0000256" key="13">
    <source>
        <dbReference type="ARBA" id="ARBA00022975"/>
    </source>
</evidence>
<dbReference type="InterPro" id="IPR011761">
    <property type="entry name" value="ATP-grasp"/>
</dbReference>
<dbReference type="UniPathway" id="UPA00070">
    <property type="reaction ID" value="UER00115"/>
</dbReference>
<dbReference type="Pfam" id="PF02787">
    <property type="entry name" value="CPSase_L_D3"/>
    <property type="match status" value="1"/>
</dbReference>
<evidence type="ECO:0000256" key="4">
    <source>
        <dbReference type="ARBA" id="ARBA00004880"/>
    </source>
</evidence>
<dbReference type="PROSITE" id="PS00867">
    <property type="entry name" value="CPSASE_2"/>
    <property type="match status" value="2"/>
</dbReference>
<feature type="region of interest" description="Disordered" evidence="25">
    <location>
        <begin position="1732"/>
        <end position="1763"/>
    </location>
</feature>
<evidence type="ECO:0000256" key="9">
    <source>
        <dbReference type="ARBA" id="ARBA00022737"/>
    </source>
</evidence>
<dbReference type="GO" id="GO:0005829">
    <property type="term" value="C:cytosol"/>
    <property type="evidence" value="ECO:0007669"/>
    <property type="project" value="TreeGrafter"/>
</dbReference>
<comment type="similarity">
    <text evidence="18">In the 2nd section; belongs to the CarB family.</text>
</comment>
<dbReference type="SUPFAM" id="SSF56059">
    <property type="entry name" value="Glutathione synthetase ATP-binding domain-like"/>
    <property type="match status" value="2"/>
</dbReference>
<dbReference type="PROSITE" id="PS00482">
    <property type="entry name" value="DIHYDROOROTASE_1"/>
    <property type="match status" value="1"/>
</dbReference>
<keyword evidence="29" id="KW-1185">Reference proteome</keyword>
<dbReference type="InterPro" id="IPR006132">
    <property type="entry name" value="Asp/Orn_carbamoyltranf_P-bd"/>
</dbReference>
<comment type="caution">
    <text evidence="28">The sequence shown here is derived from an EMBL/GenBank/DDBJ whole genome shotgun (WGS) entry which is preliminary data.</text>
</comment>
<comment type="similarity">
    <text evidence="17">In the N-terminal section; belongs to the CarA family.</text>
</comment>
<dbReference type="InterPro" id="IPR005483">
    <property type="entry name" value="CPSase_dom"/>
</dbReference>
<dbReference type="InterPro" id="IPR058047">
    <property type="entry name" value="CPSase_preATP-grasp"/>
</dbReference>
<dbReference type="CDD" id="cd01744">
    <property type="entry name" value="GATase1_CPSase"/>
    <property type="match status" value="1"/>
</dbReference>
<dbReference type="InterPro" id="IPR029062">
    <property type="entry name" value="Class_I_gatase-like"/>
</dbReference>
<dbReference type="SUPFAM" id="SSF51338">
    <property type="entry name" value="Composite domain of metallo-dependent hydrolases"/>
    <property type="match status" value="1"/>
</dbReference>
<dbReference type="InterPro" id="IPR036901">
    <property type="entry name" value="Asp/Orn_carbamoylTrfase_sf"/>
</dbReference>
<keyword evidence="8" id="KW-0479">Metal-binding</keyword>
<feature type="domain" description="MGS-like" evidence="27">
    <location>
        <begin position="1157"/>
        <end position="1314"/>
    </location>
</feature>
<protein>
    <submittedName>
        <fullName evidence="28">Beta-galactosidase</fullName>
    </submittedName>
</protein>
<dbReference type="SUPFAM" id="SSF52317">
    <property type="entry name" value="Class I glutamine amidotransferase-like"/>
    <property type="match status" value="1"/>
</dbReference>
<dbReference type="GO" id="GO:0019240">
    <property type="term" value="P:citrulline biosynthetic process"/>
    <property type="evidence" value="ECO:0007669"/>
    <property type="project" value="TreeGrafter"/>
</dbReference>
<evidence type="ECO:0000256" key="25">
    <source>
        <dbReference type="SAM" id="MobiDB-lite"/>
    </source>
</evidence>
<comment type="pathway">
    <text evidence="3">Pyrimidine metabolism; UMP biosynthesis via de novo pathway; (S)-dihydroorotate from bicarbonate: step 2/3.</text>
</comment>
<dbReference type="InterPro" id="IPR013815">
    <property type="entry name" value="ATP_grasp_subdomain_1"/>
</dbReference>
<dbReference type="Pfam" id="PF02786">
    <property type="entry name" value="CPSase_L_D2"/>
    <property type="match status" value="3"/>
</dbReference>
<dbReference type="InterPro" id="IPR005479">
    <property type="entry name" value="CPAse_ATP-bd"/>
</dbReference>
<dbReference type="GO" id="GO:0046872">
    <property type="term" value="F:metal ion binding"/>
    <property type="evidence" value="ECO:0007669"/>
    <property type="project" value="UniProtKB-KW"/>
</dbReference>
<dbReference type="NCBIfam" id="NF003671">
    <property type="entry name" value="PRK05294.1"/>
    <property type="match status" value="1"/>
</dbReference>
<dbReference type="Pfam" id="PF00185">
    <property type="entry name" value="OTCace"/>
    <property type="match status" value="1"/>
</dbReference>
<evidence type="ECO:0000256" key="8">
    <source>
        <dbReference type="ARBA" id="ARBA00022723"/>
    </source>
</evidence>
<dbReference type="EMBL" id="JTDY01000531">
    <property type="protein sequence ID" value="KOB76772.1"/>
    <property type="molecule type" value="Genomic_DNA"/>
</dbReference>
<dbReference type="InterPro" id="IPR011607">
    <property type="entry name" value="MGS-like_dom"/>
</dbReference>
<dbReference type="FunFam" id="3.30.470.20:FF:000004">
    <property type="entry name" value="Carbamoyl-phosphate synthase (glutamine-hydrolyzing)"/>
    <property type="match status" value="1"/>
</dbReference>
<dbReference type="FunFam" id="3.40.50.1380:FF:000005">
    <property type="entry name" value="CAD protein-like isoform X1"/>
    <property type="match status" value="1"/>
</dbReference>
<dbReference type="GO" id="GO:0005524">
    <property type="term" value="F:ATP binding"/>
    <property type="evidence" value="ECO:0007669"/>
    <property type="project" value="UniProtKB-UniRule"/>
</dbReference>
<dbReference type="InterPro" id="IPR005480">
    <property type="entry name" value="CPSase_lsu_oligo"/>
</dbReference>
<dbReference type="InterPro" id="IPR002195">
    <property type="entry name" value="Dihydroorotase_CS"/>
</dbReference>
<dbReference type="Pfam" id="PF25596">
    <property type="entry name" value="CPSase_L_D1"/>
    <property type="match status" value="2"/>
</dbReference>
<dbReference type="FunFam" id="3.40.50.1370:FF:000002">
    <property type="entry name" value="Aspartate carbamoyltransferase 2"/>
    <property type="match status" value="1"/>
</dbReference>
<comment type="cofactor">
    <cofactor evidence="1">
        <name>Zn(2+)</name>
        <dbReference type="ChEBI" id="CHEBI:29105"/>
    </cofactor>
</comment>
<dbReference type="PRINTS" id="PR00100">
    <property type="entry name" value="AOTCASE"/>
</dbReference>
<keyword evidence="9" id="KW-0677">Repeat</keyword>
<dbReference type="Gene3D" id="3.30.1490.20">
    <property type="entry name" value="ATP-grasp fold, A domain"/>
    <property type="match status" value="1"/>
</dbReference>
<sequence>MVGYPESLTDPSYHAQLLVLTYPLIGNYGVPDEEERDEFGLPKWFESSRIWAAGLIVGEVSTRACHWRAKRSLGSWLAAHGIPGLCDVDTRALTIRLREGVTLGRIIQGVLPSGPLPPLSDPNTRNLVAEVSIKEKKIFNPNGEVTIVAVDCGLKYNQIRCLVKRNAKVILVPWDHKLNVNEYDGLFISNGPGDPEVCKKVVDNIRAVMKDKMKPIFGRCFMTSQNHGFAVDPDTLPDDWKVLFTNENDKTNEGIIHKTHPFFSVQFHPEHTAGPTDLECLFDIFVDAVKSFKNKESCVIDEMITNKLKYEPTLPDRPKKVLILGSGGLSIGQAGEFDYSGSQGVKAMQEEKIQTVLINPNIATVQTSKGLADKVYFLPITPEYVEQVIKAERPTGVLLTFGGQTALNCGVELHKSRIFEKYNVKVLGTPIQSIVDTEDRKIFAEKINSIGEKVAPSAAVTSVDEAIVAANLIGYPVMARSAFSLGGLGSGEYYMLRNTAIKVIRHFGIVGECNIQYALNPNSEEFYIIEVNARLSRSSALASKATGYPLAYVAAKLALGIPLPTIKNSVTGVTTACFEPSLDYCVVKIPRWDLAKFNRVSTKIGSSMKSVGEVMSIGRNFEEAFQKALRMVDENVNGFDPNLRNVNENELKEPTDKRMFFLAAALKQGYTVKKLYELTKIDQWFLGKFKNIIDYYKTLEATNSGSITSDILKNAKKIGFSDKQIAAAIKSTELAVRKLREEYHITPFVKQIDTVAAEWPASTNYLYLTYNGSTHDLKFPGDFTMVLGSGVYRIGSSVEFDWCAVGCLRELKNQGKKTIMVNYNPETVSTDYDMSDRLYFEEISFEVVMDIYNIEHPDGVILSMGGQLPNNIAMDLHRQQAVILGTSPDMIDNAENRFKFSRMLDRKGILQPRWKELTDLESAVSFCDEVGYPCLVRPSYVLSGAAMNVAYSNQDLEAYLKSASLVSKDHPVVISKFIMDAKEIDVDVVASDGIIYCMAVCEHVENAGVHSGDATLVTPPQDINQETLDKIREISSVIAETLDVTGPFNMQLIAKDNELKVIECNVRVSRSFPFVSKTLDHDFVATATKVILGIPMEPANIMTGCGKVGVKVPQFSFSRLAGADVTLGVEMASTGEVACFGENRYEAYLKSLMSTGFRIPKKAILLSVGTFKHKMELLPSVRVLQKMGYKLYASMGTGDFYTEHGVEIESVQWTFDHIGDPEDDRSDGELMHLADFMAKKQLDLVINLPMRGGSRRVTSFSTHGYRTRRLAIDYAVPLVTDVKCAKLLVQAMLRCGGVPQMKTHTDCMTSRNIIKLPGFIDVHVHVREPGATYKEDFDTCTASALAGGITMICAMPNTNPPVVDRTSFDYAAALARVSARCDYALYVGASSTNFDTASELSSQAASLKMYLNQTFTTLTLDDMTIWQKHLQNWPKKMPVCAHAEREKTGAIILMASLLDRPIHICHVARKEEISIIKAAKERGLKVTCEVCPQHLFLSSADFDRIGHGRAEVRPVLCSPEDQAELWKNIDVIDVFATDHAPHSVEEKNSEKPPPGFPGLETILPLLLNAVHKGRLTIEDLINKFHRNPRKIFNLPEQPNTYVEVDMDYEWTIPESMEFTKSKWTPFTGMHVCGAVHRVTLRGEIAYVEGQILVPPGFGQNVRDWPVPKKQSFPTFSIEKTEKDIIISRPNSALDMHTSAELSKLGDYSLDQIEPSKLEGLIKPNVHFHEIPGLRSTSPLPQTTMRQRCDSSSNYNPPQQLSHRQRSDLFGKSILTVDSFSKETLNDIFNLAQFMKISVNKGRVLDDILRGKVMSSIFYEVSTRTSCSFAAAMQRLGGSVIHTDATSSSAKKGETLEDSVSVMASYSDVVVLRHPEPGAVARASRHCRKPIINAGDGVGEHPTQALLDVFTIREEIGTVNGLTITMVGDLKNGRTVHSLARLLTQYQVQLQYVSPPGLGMPKPIMEYVTSKGIPQRVYERLEDVLADTHVLYMTRIQRERFQSQEEYEKTRGLLVVTPQLMTRARRRMVVMHPLPRVDEISPEFDSDPRAAYFRQAEYGMYVRMALLAMVAGVNPLL</sequence>
<dbReference type="PROSITE" id="PS00866">
    <property type="entry name" value="CPSASE_1"/>
    <property type="match status" value="1"/>
</dbReference>
<gene>
    <name evidence="28" type="ORF">OBRU01_05113</name>
</gene>
<comment type="pathway">
    <text evidence="2">Pyrimidine metabolism; UMP biosynthesis via de novo pathway; (S)-dihydroorotate from bicarbonate: step 1/3.</text>
</comment>
<keyword evidence="5" id="KW-0021">Allosteric enzyme</keyword>
<dbReference type="Gene3D" id="3.40.50.1380">
    <property type="entry name" value="Methylglyoxal synthase-like domain"/>
    <property type="match status" value="1"/>
</dbReference>
<keyword evidence="7" id="KW-0808">Transferase</keyword>
<dbReference type="GO" id="GO:0044205">
    <property type="term" value="P:'de novo' UMP biosynthetic process"/>
    <property type="evidence" value="ECO:0007669"/>
    <property type="project" value="UniProtKB-UniPathway"/>
</dbReference>
<evidence type="ECO:0000256" key="16">
    <source>
        <dbReference type="ARBA" id="ARBA00043979"/>
    </source>
</evidence>
<dbReference type="SMART" id="SM01096">
    <property type="entry name" value="CPSase_L_D3"/>
    <property type="match status" value="1"/>
</dbReference>
<keyword evidence="14" id="KW-0511">Multifunctional enzyme</keyword>
<evidence type="ECO:0000256" key="5">
    <source>
        <dbReference type="ARBA" id="ARBA00022533"/>
    </source>
</evidence>
<evidence type="ECO:0000256" key="23">
    <source>
        <dbReference type="ARBA" id="ARBA00049534"/>
    </source>
</evidence>
<evidence type="ECO:0000256" key="10">
    <source>
        <dbReference type="ARBA" id="ARBA00022741"/>
    </source>
</evidence>
<evidence type="ECO:0000313" key="29">
    <source>
        <dbReference type="Proteomes" id="UP000037510"/>
    </source>
</evidence>
<dbReference type="PRINTS" id="PR00098">
    <property type="entry name" value="CPSASE"/>
</dbReference>
<comment type="pathway">
    <text evidence="4">Pyrimidine metabolism; UMP biosynthesis via de novo pathway; (S)-dihydroorotate from bicarbonate: step 3/3.</text>
</comment>
<dbReference type="GO" id="GO:0004151">
    <property type="term" value="F:dihydroorotase activity"/>
    <property type="evidence" value="ECO:0007669"/>
    <property type="project" value="UniProtKB-EC"/>
</dbReference>
<dbReference type="PROSITE" id="PS00483">
    <property type="entry name" value="DIHYDROOROTASE_2"/>
    <property type="match status" value="1"/>
</dbReference>
<evidence type="ECO:0000256" key="14">
    <source>
        <dbReference type="ARBA" id="ARBA00023268"/>
    </source>
</evidence>
<evidence type="ECO:0000256" key="3">
    <source>
        <dbReference type="ARBA" id="ARBA00004852"/>
    </source>
</evidence>
<dbReference type="InterPro" id="IPR036897">
    <property type="entry name" value="CarbamoylP_synth_lsu_oligo_sf"/>
</dbReference>
<dbReference type="PRINTS" id="PR00101">
    <property type="entry name" value="ATCASE"/>
</dbReference>
<comment type="catalytic activity">
    <reaction evidence="22">
        <text>carbamoyl phosphate + L-aspartate = N-carbamoyl-L-aspartate + phosphate + H(+)</text>
        <dbReference type="Rhea" id="RHEA:20013"/>
        <dbReference type="ChEBI" id="CHEBI:15378"/>
        <dbReference type="ChEBI" id="CHEBI:29991"/>
        <dbReference type="ChEBI" id="CHEBI:32814"/>
        <dbReference type="ChEBI" id="CHEBI:43474"/>
        <dbReference type="ChEBI" id="CHEBI:58228"/>
        <dbReference type="EC" id="2.1.3.2"/>
    </reaction>
</comment>
<dbReference type="CDD" id="cd01316">
    <property type="entry name" value="CAD_DHOase"/>
    <property type="match status" value="1"/>
</dbReference>
<dbReference type="SUPFAM" id="SSF48108">
    <property type="entry name" value="Carbamoyl phosphate synthetase, large subunit connection domain"/>
    <property type="match status" value="1"/>
</dbReference>
<dbReference type="NCBIfam" id="NF002032">
    <property type="entry name" value="PRK00856.1"/>
    <property type="match status" value="1"/>
</dbReference>
<dbReference type="InterPro" id="IPR002082">
    <property type="entry name" value="Asp_carbamoyltransf"/>
</dbReference>
<dbReference type="Proteomes" id="UP000037510">
    <property type="component" value="Unassembled WGS sequence"/>
</dbReference>
<comment type="catalytic activity">
    <reaction evidence="20">
        <text>(S)-dihydroorotate + H2O = N-carbamoyl-L-aspartate + H(+)</text>
        <dbReference type="Rhea" id="RHEA:24296"/>
        <dbReference type="ChEBI" id="CHEBI:15377"/>
        <dbReference type="ChEBI" id="CHEBI:15378"/>
        <dbReference type="ChEBI" id="CHEBI:30864"/>
        <dbReference type="ChEBI" id="CHEBI:32814"/>
        <dbReference type="EC" id="3.5.2.3"/>
    </reaction>
</comment>
<keyword evidence="12 24" id="KW-0067">ATP-binding</keyword>
<comment type="catalytic activity">
    <reaction evidence="19">
        <text>hydrogencarbonate + NH4(+) + 2 ATP = carbamoyl phosphate + 2 ADP + phosphate + 2 H(+)</text>
        <dbReference type="Rhea" id="RHEA:18029"/>
        <dbReference type="ChEBI" id="CHEBI:15378"/>
        <dbReference type="ChEBI" id="CHEBI:17544"/>
        <dbReference type="ChEBI" id="CHEBI:28938"/>
        <dbReference type="ChEBI" id="CHEBI:30616"/>
        <dbReference type="ChEBI" id="CHEBI:43474"/>
        <dbReference type="ChEBI" id="CHEBI:58228"/>
        <dbReference type="ChEBI" id="CHEBI:456216"/>
        <dbReference type="EC" id="6.3.4.16"/>
    </reaction>
</comment>
<dbReference type="Gene3D" id="3.20.20.140">
    <property type="entry name" value="Metal-dependent hydrolases"/>
    <property type="match status" value="1"/>
</dbReference>
<organism evidence="28 29">
    <name type="scientific">Operophtera brumata</name>
    <name type="common">Winter moth</name>
    <name type="synonym">Phalaena brumata</name>
    <dbReference type="NCBI Taxonomy" id="104452"/>
    <lineage>
        <taxon>Eukaryota</taxon>
        <taxon>Metazoa</taxon>
        <taxon>Ecdysozoa</taxon>
        <taxon>Arthropoda</taxon>
        <taxon>Hexapoda</taxon>
        <taxon>Insecta</taxon>
        <taxon>Pterygota</taxon>
        <taxon>Neoptera</taxon>
        <taxon>Endopterygota</taxon>
        <taxon>Lepidoptera</taxon>
        <taxon>Glossata</taxon>
        <taxon>Ditrysia</taxon>
        <taxon>Geometroidea</taxon>
        <taxon>Geometridae</taxon>
        <taxon>Larentiinae</taxon>
        <taxon>Operophtera</taxon>
    </lineage>
</organism>
<dbReference type="Pfam" id="PF02142">
    <property type="entry name" value="MGS"/>
    <property type="match status" value="1"/>
</dbReference>
<dbReference type="InterPro" id="IPR032466">
    <property type="entry name" value="Metal_Hydrolase"/>
</dbReference>
<dbReference type="GO" id="GO:0004088">
    <property type="term" value="F:carbamoyl-phosphate synthase (glutamine-hydrolyzing) activity"/>
    <property type="evidence" value="ECO:0007669"/>
    <property type="project" value="UniProtKB-EC"/>
</dbReference>
<reference evidence="28 29" key="1">
    <citation type="journal article" date="2015" name="Genome Biol. Evol.">
        <title>The genome of winter moth (Operophtera brumata) provides a genomic perspective on sexual dimorphism and phenology.</title>
        <authorList>
            <person name="Derks M.F."/>
            <person name="Smit S."/>
            <person name="Salis L."/>
            <person name="Schijlen E."/>
            <person name="Bossers A."/>
            <person name="Mateman C."/>
            <person name="Pijl A.S."/>
            <person name="de Ridder D."/>
            <person name="Groenen M.A."/>
            <person name="Visser M.E."/>
            <person name="Megens H.J."/>
        </authorList>
    </citation>
    <scope>NUCLEOTIDE SEQUENCE [LARGE SCALE GENOMIC DNA]</scope>
    <source>
        <strain evidence="28">WM2013NL</strain>
        <tissue evidence="28">Head and thorax</tissue>
    </source>
</reference>
<dbReference type="PANTHER" id="PTHR11405:SF5">
    <property type="entry name" value="CAD PROTEIN"/>
    <property type="match status" value="1"/>
</dbReference>
<dbReference type="GO" id="GO:0006228">
    <property type="term" value="P:UTP biosynthetic process"/>
    <property type="evidence" value="ECO:0007669"/>
    <property type="project" value="TreeGrafter"/>
</dbReference>
<dbReference type="SMART" id="SM00851">
    <property type="entry name" value="MGS"/>
    <property type="match status" value="1"/>
</dbReference>
<dbReference type="SUPFAM" id="SSF52335">
    <property type="entry name" value="Methylglyoxal synthase-like"/>
    <property type="match status" value="1"/>
</dbReference>
<comment type="similarity">
    <text evidence="15">In the 3rd section; belongs to the metallo-dependent hydrolases superfamily. DHOase family. CAD subfamily.</text>
</comment>
<dbReference type="SMART" id="SM01097">
    <property type="entry name" value="CPSase_sm_chain"/>
    <property type="match status" value="1"/>
</dbReference>
<dbReference type="InterPro" id="IPR035686">
    <property type="entry name" value="CPSase_GATase1"/>
</dbReference>
<evidence type="ECO:0000256" key="18">
    <source>
        <dbReference type="ARBA" id="ARBA00043998"/>
    </source>
</evidence>
<evidence type="ECO:0000256" key="12">
    <source>
        <dbReference type="ARBA" id="ARBA00022840"/>
    </source>
</evidence>
<comment type="catalytic activity">
    <reaction evidence="23">
        <text>L-glutamine + H2O = L-glutamate + NH4(+)</text>
        <dbReference type="Rhea" id="RHEA:15889"/>
        <dbReference type="ChEBI" id="CHEBI:15377"/>
        <dbReference type="ChEBI" id="CHEBI:28938"/>
        <dbReference type="ChEBI" id="CHEBI:29985"/>
        <dbReference type="ChEBI" id="CHEBI:58359"/>
        <dbReference type="EC" id="3.5.1.2"/>
    </reaction>
</comment>
<dbReference type="SUPFAM" id="SSF51556">
    <property type="entry name" value="Metallo-dependent hydrolases"/>
    <property type="match status" value="1"/>
</dbReference>
<keyword evidence="10 24" id="KW-0547">Nucleotide-binding</keyword>
<dbReference type="GO" id="GO:0016597">
    <property type="term" value="F:amino acid binding"/>
    <property type="evidence" value="ECO:0007669"/>
    <property type="project" value="InterPro"/>
</dbReference>
<dbReference type="CDD" id="cd01423">
    <property type="entry name" value="MGS_CPS_I_III"/>
    <property type="match status" value="1"/>
</dbReference>
<dbReference type="InterPro" id="IPR006275">
    <property type="entry name" value="CPSase_lsu"/>
</dbReference>
<evidence type="ECO:0000256" key="24">
    <source>
        <dbReference type="PROSITE-ProRule" id="PRU00409"/>
    </source>
</evidence>
<dbReference type="Pfam" id="PF00988">
    <property type="entry name" value="CPSase_sm_chain"/>
    <property type="match status" value="1"/>
</dbReference>
<comment type="similarity">
    <text evidence="16">In the C-terminal section; belongs to the aspartate/ornithine carbamoyltransferase superfamily. ATCase family.</text>
</comment>
<dbReference type="GO" id="GO:0004087">
    <property type="term" value="F:carbamoyl-phosphate synthase (ammonia) activity"/>
    <property type="evidence" value="ECO:0007669"/>
    <property type="project" value="UniProtKB-EC"/>
</dbReference>
<evidence type="ECO:0000259" key="27">
    <source>
        <dbReference type="PROSITE" id="PS51855"/>
    </source>
</evidence>
<dbReference type="FunFam" id="3.40.50.1370:FF:000005">
    <property type="entry name" value="CAD protein-like isoform X1"/>
    <property type="match status" value="1"/>
</dbReference>
<dbReference type="InterPro" id="IPR006131">
    <property type="entry name" value="Asp_carbamoyltransf_Asp/Orn-bd"/>
</dbReference>
<dbReference type="PROSITE" id="PS51273">
    <property type="entry name" value="GATASE_TYPE_1"/>
    <property type="match status" value="1"/>
</dbReference>
<dbReference type="InterPro" id="IPR017926">
    <property type="entry name" value="GATASE"/>
</dbReference>
<dbReference type="NCBIfam" id="TIGR01369">
    <property type="entry name" value="CPSaseII_lrg"/>
    <property type="match status" value="1"/>
</dbReference>
<evidence type="ECO:0000256" key="11">
    <source>
        <dbReference type="ARBA" id="ARBA00022801"/>
    </source>
</evidence>
<comment type="catalytic activity">
    <reaction evidence="21">
        <text>hydrogencarbonate + L-glutamine + 2 ATP + H2O = carbamoyl phosphate + L-glutamate + 2 ADP + phosphate + 2 H(+)</text>
        <dbReference type="Rhea" id="RHEA:18633"/>
        <dbReference type="ChEBI" id="CHEBI:15377"/>
        <dbReference type="ChEBI" id="CHEBI:15378"/>
        <dbReference type="ChEBI" id="CHEBI:17544"/>
        <dbReference type="ChEBI" id="CHEBI:29985"/>
        <dbReference type="ChEBI" id="CHEBI:30616"/>
        <dbReference type="ChEBI" id="CHEBI:43474"/>
        <dbReference type="ChEBI" id="CHEBI:58228"/>
        <dbReference type="ChEBI" id="CHEBI:58359"/>
        <dbReference type="ChEBI" id="CHEBI:456216"/>
        <dbReference type="EC" id="6.3.5.5"/>
    </reaction>
</comment>
<dbReference type="PROSITE" id="PS00097">
    <property type="entry name" value="CARBAMOYLTRANSFERASE"/>
    <property type="match status" value="1"/>
</dbReference>
<dbReference type="SUPFAM" id="SSF52021">
    <property type="entry name" value="Carbamoyl phosphate synthetase, small subunit N-terminal domain"/>
    <property type="match status" value="1"/>
</dbReference>
<dbReference type="InterPro" id="IPR036914">
    <property type="entry name" value="MGS-like_dom_sf"/>
</dbReference>
<dbReference type="Pfam" id="PF01979">
    <property type="entry name" value="Amidohydro_1"/>
    <property type="match status" value="1"/>
</dbReference>
<name>A0A0L7LMV3_OPEBR</name>
<evidence type="ECO:0000256" key="15">
    <source>
        <dbReference type="ARBA" id="ARBA00043968"/>
    </source>
</evidence>
<accession>A0A0L7LMV3</accession>
<keyword evidence="6" id="KW-0436">Ligase</keyword>
<evidence type="ECO:0000259" key="26">
    <source>
        <dbReference type="PROSITE" id="PS50975"/>
    </source>
</evidence>
<dbReference type="PRINTS" id="PR00099">
    <property type="entry name" value="CPSGATASE"/>
</dbReference>
<dbReference type="Pfam" id="PF00117">
    <property type="entry name" value="GATase"/>
    <property type="match status" value="1"/>
</dbReference>
<evidence type="ECO:0000256" key="1">
    <source>
        <dbReference type="ARBA" id="ARBA00001947"/>
    </source>
</evidence>
<dbReference type="FunFam" id="3.40.50.20:FF:000002">
    <property type="entry name" value="Carbamoyl-phosphate synthase large chain"/>
    <property type="match status" value="1"/>
</dbReference>
<dbReference type="HAMAP" id="MF_00001">
    <property type="entry name" value="Asp_carb_tr"/>
    <property type="match status" value="1"/>
</dbReference>
<evidence type="ECO:0000256" key="17">
    <source>
        <dbReference type="ARBA" id="ARBA00043984"/>
    </source>
</evidence>
<dbReference type="PANTHER" id="PTHR11405">
    <property type="entry name" value="CARBAMOYLTRANSFERASE FAMILY MEMBER"/>
    <property type="match status" value="1"/>
</dbReference>
<dbReference type="GO" id="GO:0004070">
    <property type="term" value="F:aspartate carbamoyltransferase activity"/>
    <property type="evidence" value="ECO:0007669"/>
    <property type="project" value="UniProtKB-EC"/>
</dbReference>
<feature type="compositionally biased region" description="Polar residues" evidence="25">
    <location>
        <begin position="1734"/>
        <end position="1761"/>
    </location>
</feature>
<dbReference type="FunFam" id="3.20.20.140:FF:000036">
    <property type="entry name" value="Carbamoyl-phosphate synthase large chain"/>
    <property type="match status" value="1"/>
</dbReference>
<dbReference type="Gene3D" id="3.30.470.20">
    <property type="entry name" value="ATP-grasp fold, B domain"/>
    <property type="match status" value="3"/>
</dbReference>
<dbReference type="InterPro" id="IPR002474">
    <property type="entry name" value="CarbamoylP_synth_ssu_N"/>
</dbReference>
<dbReference type="Gene3D" id="3.40.50.880">
    <property type="match status" value="2"/>
</dbReference>
<evidence type="ECO:0000256" key="7">
    <source>
        <dbReference type="ARBA" id="ARBA00022679"/>
    </source>
</evidence>
<keyword evidence="11" id="KW-0378">Hydrolase</keyword>
<dbReference type="STRING" id="104452.A0A0L7LMV3"/>
<dbReference type="PROSITE" id="PS50975">
    <property type="entry name" value="ATP_GRASP"/>
    <property type="match status" value="2"/>
</dbReference>
<dbReference type="Pfam" id="PF02729">
    <property type="entry name" value="OTCace_N"/>
    <property type="match status" value="1"/>
</dbReference>
<feature type="domain" description="ATP-grasp" evidence="26">
    <location>
        <begin position="496"/>
        <end position="559"/>
    </location>
</feature>
<dbReference type="InterPro" id="IPR006680">
    <property type="entry name" value="Amidohydro-rel"/>
</dbReference>
<dbReference type="PROSITE" id="PS51855">
    <property type="entry name" value="MGS"/>
    <property type="match status" value="1"/>
</dbReference>
<evidence type="ECO:0000256" key="19">
    <source>
        <dbReference type="ARBA" id="ARBA00047359"/>
    </source>
</evidence>
<evidence type="ECO:0000313" key="28">
    <source>
        <dbReference type="EMBL" id="KOB76772.1"/>
    </source>
</evidence>
<dbReference type="Gene3D" id="3.40.50.1370">
    <property type="entry name" value="Aspartate/ornithine carbamoyltransferase"/>
    <property type="match status" value="2"/>
</dbReference>
<evidence type="ECO:0000256" key="22">
    <source>
        <dbReference type="ARBA" id="ARBA00048859"/>
    </source>
</evidence>
<dbReference type="Gene3D" id="3.40.50.20">
    <property type="match status" value="2"/>
</dbReference>
<dbReference type="NCBIfam" id="TIGR00670">
    <property type="entry name" value="asp_carb_tr"/>
    <property type="match status" value="1"/>
</dbReference>